<keyword evidence="8" id="KW-1185">Reference proteome</keyword>
<comment type="cofactor">
    <cofactor evidence="3">
        <name>FAD</name>
        <dbReference type="ChEBI" id="CHEBI:57692"/>
    </cofactor>
</comment>
<dbReference type="Proteomes" id="UP001516400">
    <property type="component" value="Unassembled WGS sequence"/>
</dbReference>
<dbReference type="PANTHER" id="PTHR11552:SF158">
    <property type="entry name" value="GH23626P-RELATED"/>
    <property type="match status" value="1"/>
</dbReference>
<accession>A0ABD2NTW9</accession>
<dbReference type="Pfam" id="PF00732">
    <property type="entry name" value="GMC_oxred_N"/>
    <property type="match status" value="1"/>
</dbReference>
<evidence type="ECO:0000313" key="7">
    <source>
        <dbReference type="EMBL" id="KAL3281847.1"/>
    </source>
</evidence>
<sequence length="619" mass="70644">MIFRIMIIFISLIALNFCYIQCLSPEEKLESVIVSNIQNAKQYVFPKKNEILENISKNETENYGDYDFIIIGAGSAGSVLTNRLSEVRDWKILLLEAGGEEDDFTEVPDMMFWSLFSERNWGYYTIPQTTCCQGMRDKCCFYPRGKILGGTSSLNGLMYVRGNPGDFNHWEALGNTGWSYKDVLPYFKKSEQFSCPNHELYHGYDGPMSSRYAEPESPFYNIFARANEELGIHYTDYNGENQIGYSRIQFNQKEGKRVSSAKAFLKNLENRENVKISIRTFATKIILEDDSLRAKGVEFVREGKKYFASAKKEVIISAGAINSAQLLMLSGIGPKHDLEKLKIDVKKDLPVGKILQDHVNFFGLNFRTNLTETIYSKNEILKQFSDGKGDLTIPANDRAIGFFKTNKSESVPDIEYILVPPSTNPFGKPAREIFNANDQLYQSFLNQLNQSSDFTLFMIFLHPRSTGNVRLKSKHPVDFPLIDLKFFSDKENHDLNRMYQGIQFLLKLIKTKPFQEINPELITEFGSCHEFEQNTKSFWFCVLKLLATSSYHPISTTRMGISEKNSVVDPKLKVHGMEKLRVVDCGVFPSTTSGHPHAVAVMIGEKISDDIKTEYNIKF</sequence>
<comment type="caution">
    <text evidence="7">The sequence shown here is derived from an EMBL/GenBank/DDBJ whole genome shotgun (WGS) entry which is preliminary data.</text>
</comment>
<proteinExistence type="inferred from homology"/>
<feature type="signal peptide" evidence="5">
    <location>
        <begin position="1"/>
        <end position="22"/>
    </location>
</feature>
<name>A0ABD2NTW9_9CUCU</name>
<evidence type="ECO:0000256" key="1">
    <source>
        <dbReference type="ARBA" id="ARBA00010790"/>
    </source>
</evidence>
<dbReference type="SUPFAM" id="SSF54373">
    <property type="entry name" value="FAD-linked reductases, C-terminal domain"/>
    <property type="match status" value="1"/>
</dbReference>
<dbReference type="InterPro" id="IPR012132">
    <property type="entry name" value="GMC_OxRdtase"/>
</dbReference>
<organism evidence="7 8">
    <name type="scientific">Cryptolaemus montrouzieri</name>
    <dbReference type="NCBI Taxonomy" id="559131"/>
    <lineage>
        <taxon>Eukaryota</taxon>
        <taxon>Metazoa</taxon>
        <taxon>Ecdysozoa</taxon>
        <taxon>Arthropoda</taxon>
        <taxon>Hexapoda</taxon>
        <taxon>Insecta</taxon>
        <taxon>Pterygota</taxon>
        <taxon>Neoptera</taxon>
        <taxon>Endopterygota</taxon>
        <taxon>Coleoptera</taxon>
        <taxon>Polyphaga</taxon>
        <taxon>Cucujiformia</taxon>
        <taxon>Coccinelloidea</taxon>
        <taxon>Coccinellidae</taxon>
        <taxon>Scymninae</taxon>
        <taxon>Scymnini</taxon>
        <taxon>Cryptolaemus</taxon>
    </lineage>
</organism>
<dbReference type="Gene3D" id="3.50.50.60">
    <property type="entry name" value="FAD/NAD(P)-binding domain"/>
    <property type="match status" value="1"/>
</dbReference>
<dbReference type="InterPro" id="IPR007867">
    <property type="entry name" value="GMC_OxRtase_C"/>
</dbReference>
<dbReference type="PIRSF" id="PIRSF000137">
    <property type="entry name" value="Alcohol_oxidase"/>
    <property type="match status" value="1"/>
</dbReference>
<dbReference type="PROSITE" id="PS00623">
    <property type="entry name" value="GMC_OXRED_1"/>
    <property type="match status" value="1"/>
</dbReference>
<feature type="active site" description="Proton donor" evidence="2">
    <location>
        <position position="552"/>
    </location>
</feature>
<feature type="chain" id="PRO_5044887897" description="Glucose-methanol-choline oxidoreductase N-terminal domain-containing protein" evidence="5">
    <location>
        <begin position="23"/>
        <end position="619"/>
    </location>
</feature>
<dbReference type="SUPFAM" id="SSF51905">
    <property type="entry name" value="FAD/NAD(P)-binding domain"/>
    <property type="match status" value="1"/>
</dbReference>
<feature type="active site" description="Proton acceptor" evidence="2">
    <location>
        <position position="595"/>
    </location>
</feature>
<gene>
    <name evidence="7" type="ORF">HHI36_005050</name>
</gene>
<feature type="binding site" evidence="3">
    <location>
        <position position="151"/>
    </location>
    <ligand>
        <name>FAD</name>
        <dbReference type="ChEBI" id="CHEBI:57692"/>
    </ligand>
</feature>
<dbReference type="InterPro" id="IPR000172">
    <property type="entry name" value="GMC_OxRdtase_N"/>
</dbReference>
<keyword evidence="3 4" id="KW-0274">FAD</keyword>
<dbReference type="Pfam" id="PF05199">
    <property type="entry name" value="GMC_oxred_C"/>
    <property type="match status" value="1"/>
</dbReference>
<dbReference type="Gene3D" id="3.30.560.10">
    <property type="entry name" value="Glucose Oxidase, domain 3"/>
    <property type="match status" value="1"/>
</dbReference>
<dbReference type="AlphaFoldDB" id="A0ABD2NTW9"/>
<evidence type="ECO:0000256" key="3">
    <source>
        <dbReference type="PIRSR" id="PIRSR000137-2"/>
    </source>
</evidence>
<evidence type="ECO:0000259" key="6">
    <source>
        <dbReference type="PROSITE" id="PS00623"/>
    </source>
</evidence>
<reference evidence="7 8" key="1">
    <citation type="journal article" date="2021" name="BMC Biol.">
        <title>Horizontally acquired antibacterial genes associated with adaptive radiation of ladybird beetles.</title>
        <authorList>
            <person name="Li H.S."/>
            <person name="Tang X.F."/>
            <person name="Huang Y.H."/>
            <person name="Xu Z.Y."/>
            <person name="Chen M.L."/>
            <person name="Du X.Y."/>
            <person name="Qiu B.Y."/>
            <person name="Chen P.T."/>
            <person name="Zhang W."/>
            <person name="Slipinski A."/>
            <person name="Escalona H.E."/>
            <person name="Waterhouse R.M."/>
            <person name="Zwick A."/>
            <person name="Pang H."/>
        </authorList>
    </citation>
    <scope>NUCLEOTIDE SEQUENCE [LARGE SCALE GENOMIC DNA]</scope>
    <source>
        <strain evidence="7">SYSU2018</strain>
    </source>
</reference>
<dbReference type="EMBL" id="JABFTP020000144">
    <property type="protein sequence ID" value="KAL3281847.1"/>
    <property type="molecule type" value="Genomic_DNA"/>
</dbReference>
<evidence type="ECO:0000256" key="5">
    <source>
        <dbReference type="SAM" id="SignalP"/>
    </source>
</evidence>
<dbReference type="PANTHER" id="PTHR11552">
    <property type="entry name" value="GLUCOSE-METHANOL-CHOLINE GMC OXIDOREDUCTASE"/>
    <property type="match status" value="1"/>
</dbReference>
<evidence type="ECO:0000256" key="2">
    <source>
        <dbReference type="PIRSR" id="PIRSR000137-1"/>
    </source>
</evidence>
<comment type="similarity">
    <text evidence="1 4">Belongs to the GMC oxidoreductase family.</text>
</comment>
<feature type="domain" description="Glucose-methanol-choline oxidoreductase N-terminal" evidence="6">
    <location>
        <begin position="145"/>
        <end position="168"/>
    </location>
</feature>
<evidence type="ECO:0000313" key="8">
    <source>
        <dbReference type="Proteomes" id="UP001516400"/>
    </source>
</evidence>
<dbReference type="InterPro" id="IPR036188">
    <property type="entry name" value="FAD/NAD-bd_sf"/>
</dbReference>
<protein>
    <recommendedName>
        <fullName evidence="6">Glucose-methanol-choline oxidoreductase N-terminal domain-containing protein</fullName>
    </recommendedName>
</protein>
<evidence type="ECO:0000256" key="4">
    <source>
        <dbReference type="RuleBase" id="RU003968"/>
    </source>
</evidence>
<keyword evidence="4" id="KW-0285">Flavoprotein</keyword>
<keyword evidence="5" id="KW-0732">Signal</keyword>